<comment type="subcellular location">
    <subcellularLocation>
        <location evidence="1">Cell membrane</location>
        <topology evidence="1">Multi-pass membrane protein</topology>
    </subcellularLocation>
</comment>
<evidence type="ECO:0000313" key="10">
    <source>
        <dbReference type="EMBL" id="GIO25619.1"/>
    </source>
</evidence>
<feature type="transmembrane region" description="Helical" evidence="8">
    <location>
        <begin position="12"/>
        <end position="33"/>
    </location>
</feature>
<comment type="caution">
    <text evidence="10">The sequence shown here is derived from an EMBL/GenBank/DDBJ whole genome shotgun (WGS) entry which is preliminary data.</text>
</comment>
<dbReference type="EMBL" id="BORP01000001">
    <property type="protein sequence ID" value="GIO25619.1"/>
    <property type="molecule type" value="Genomic_DNA"/>
</dbReference>
<evidence type="ECO:0000313" key="11">
    <source>
        <dbReference type="Proteomes" id="UP000676917"/>
    </source>
</evidence>
<evidence type="ECO:0000256" key="3">
    <source>
        <dbReference type="ARBA" id="ARBA00022448"/>
    </source>
</evidence>
<dbReference type="AlphaFoldDB" id="A0A919X5X9"/>
<proteinExistence type="inferred from homology"/>
<keyword evidence="4" id="KW-1003">Cell membrane</keyword>
<dbReference type="PROSITE" id="PS51012">
    <property type="entry name" value="ABC_TM2"/>
    <property type="match status" value="1"/>
</dbReference>
<protein>
    <recommendedName>
        <fullName evidence="9">ABC transmembrane type-2 domain-containing protein</fullName>
    </recommendedName>
</protein>
<evidence type="ECO:0000256" key="7">
    <source>
        <dbReference type="ARBA" id="ARBA00023136"/>
    </source>
</evidence>
<feature type="domain" description="ABC transmembrane type-2" evidence="9">
    <location>
        <begin position="140"/>
        <end position="368"/>
    </location>
</feature>
<gene>
    <name evidence="10" type="ORF">J43TS3_02300</name>
</gene>
<dbReference type="PANTHER" id="PTHR30294:SF29">
    <property type="entry name" value="MULTIDRUG ABC TRANSPORTER PERMEASE YBHS-RELATED"/>
    <property type="match status" value="1"/>
</dbReference>
<keyword evidence="3" id="KW-0813">Transport</keyword>
<evidence type="ECO:0000256" key="1">
    <source>
        <dbReference type="ARBA" id="ARBA00004651"/>
    </source>
</evidence>
<evidence type="ECO:0000256" key="5">
    <source>
        <dbReference type="ARBA" id="ARBA00022692"/>
    </source>
</evidence>
<accession>A0A919X5X9</accession>
<feature type="transmembrane region" description="Helical" evidence="8">
    <location>
        <begin position="258"/>
        <end position="279"/>
    </location>
</feature>
<sequence length="370" mass="41878">MIGILLARLKLFVRNPWTFLIFTGMSIFFAFIIGSSEMGGSSIYVPIHSENETIRDSIIGKELAKEEAYSFSWMSEKALKDKIESGKAELGIILHENTFEVLVGVDSPNKGLVQQTVQAAYTKKLQQEQLIDNISTRSDKDKIVEEFTNLRHSPVFKMKTSSFQNEDSFVYDNSLHSLFGFTLFFVIYTIAYNVLPILTEKQDGVWDRIILSPVKKWEMYVANLIYSFLTGYLQVVVIFLTFRFLMGVNFYGRFIESLLLLIPYVFSIVSLSILITAVVKKAQQFNAVLPIVSVSMAMIGGAYWPLEIVSSKVLLTLSKINPIKYGMEILNGATVYGYSFHELLFPISVLVLMGVIMMGIGIHLMESRHV</sequence>
<dbReference type="RefSeq" id="WP_212919153.1">
    <property type="nucleotide sequence ID" value="NZ_BORP01000001.1"/>
</dbReference>
<evidence type="ECO:0000256" key="4">
    <source>
        <dbReference type="ARBA" id="ARBA00022475"/>
    </source>
</evidence>
<dbReference type="GO" id="GO:0005886">
    <property type="term" value="C:plasma membrane"/>
    <property type="evidence" value="ECO:0007669"/>
    <property type="project" value="UniProtKB-SubCell"/>
</dbReference>
<dbReference type="InterPro" id="IPR047817">
    <property type="entry name" value="ABC2_TM_bact-type"/>
</dbReference>
<evidence type="ECO:0000256" key="6">
    <source>
        <dbReference type="ARBA" id="ARBA00022989"/>
    </source>
</evidence>
<evidence type="ECO:0000256" key="8">
    <source>
        <dbReference type="SAM" id="Phobius"/>
    </source>
</evidence>
<dbReference type="GO" id="GO:0140359">
    <property type="term" value="F:ABC-type transporter activity"/>
    <property type="evidence" value="ECO:0007669"/>
    <property type="project" value="InterPro"/>
</dbReference>
<feature type="transmembrane region" description="Helical" evidence="8">
    <location>
        <begin position="178"/>
        <end position="199"/>
    </location>
</feature>
<feature type="transmembrane region" description="Helical" evidence="8">
    <location>
        <begin position="286"/>
        <end position="306"/>
    </location>
</feature>
<keyword evidence="7 8" id="KW-0472">Membrane</keyword>
<evidence type="ECO:0000256" key="2">
    <source>
        <dbReference type="ARBA" id="ARBA00007783"/>
    </source>
</evidence>
<feature type="transmembrane region" description="Helical" evidence="8">
    <location>
        <begin position="343"/>
        <end position="365"/>
    </location>
</feature>
<dbReference type="PANTHER" id="PTHR30294">
    <property type="entry name" value="MEMBRANE COMPONENT OF ABC TRANSPORTER YHHJ-RELATED"/>
    <property type="match status" value="1"/>
</dbReference>
<organism evidence="10 11">
    <name type="scientific">Ornithinibacillus bavariensis</name>
    <dbReference type="NCBI Taxonomy" id="545502"/>
    <lineage>
        <taxon>Bacteria</taxon>
        <taxon>Bacillati</taxon>
        <taxon>Bacillota</taxon>
        <taxon>Bacilli</taxon>
        <taxon>Bacillales</taxon>
        <taxon>Bacillaceae</taxon>
        <taxon>Ornithinibacillus</taxon>
    </lineage>
</organism>
<dbReference type="Proteomes" id="UP000676917">
    <property type="component" value="Unassembled WGS sequence"/>
</dbReference>
<reference evidence="10" key="1">
    <citation type="submission" date="2021-03" db="EMBL/GenBank/DDBJ databases">
        <title>Antimicrobial resistance genes in bacteria isolated from Japanese honey, and their potential for conferring macrolide and lincosamide resistance in the American foulbrood pathogen Paenibacillus larvae.</title>
        <authorList>
            <person name="Okamoto M."/>
            <person name="Kumagai M."/>
            <person name="Kanamori H."/>
            <person name="Takamatsu D."/>
        </authorList>
    </citation>
    <scope>NUCLEOTIDE SEQUENCE</scope>
    <source>
        <strain evidence="10">J43TS3</strain>
    </source>
</reference>
<keyword evidence="11" id="KW-1185">Reference proteome</keyword>
<evidence type="ECO:0000259" key="9">
    <source>
        <dbReference type="PROSITE" id="PS51012"/>
    </source>
</evidence>
<feature type="transmembrane region" description="Helical" evidence="8">
    <location>
        <begin position="220"/>
        <end position="246"/>
    </location>
</feature>
<name>A0A919X5X9_9BACI</name>
<keyword evidence="5 8" id="KW-0812">Transmembrane</keyword>
<dbReference type="InterPro" id="IPR013525">
    <property type="entry name" value="ABC2_TM"/>
</dbReference>
<comment type="similarity">
    <text evidence="2">Belongs to the ABC-2 integral membrane protein family.</text>
</comment>
<dbReference type="InterPro" id="IPR051449">
    <property type="entry name" value="ABC-2_transporter_component"/>
</dbReference>
<dbReference type="Pfam" id="PF12698">
    <property type="entry name" value="ABC2_membrane_3"/>
    <property type="match status" value="1"/>
</dbReference>
<keyword evidence="6 8" id="KW-1133">Transmembrane helix</keyword>